<proteinExistence type="predicted"/>
<evidence type="ECO:0000313" key="3">
    <source>
        <dbReference type="Proteomes" id="UP000287651"/>
    </source>
</evidence>
<protein>
    <submittedName>
        <fullName evidence="2">Uncharacterized protein</fullName>
    </submittedName>
</protein>
<name>A0A426XQQ5_ENSVE</name>
<reference evidence="2 3" key="1">
    <citation type="journal article" date="2014" name="Agronomy (Basel)">
        <title>A Draft Genome Sequence for Ensete ventricosum, the Drought-Tolerant Tree Against Hunger.</title>
        <authorList>
            <person name="Harrison J."/>
            <person name="Moore K.A."/>
            <person name="Paszkiewicz K."/>
            <person name="Jones T."/>
            <person name="Grant M."/>
            <person name="Ambacheew D."/>
            <person name="Muzemil S."/>
            <person name="Studholme D.J."/>
        </authorList>
    </citation>
    <scope>NUCLEOTIDE SEQUENCE [LARGE SCALE GENOMIC DNA]</scope>
</reference>
<accession>A0A426XQQ5</accession>
<sequence>MESNGSGEWQVAGDGNRVDSIIVICDAFCNHWFLLPTVETFLLPVRGEETSPRTLNKKPVRGEKCRFLLPTVTEAYSPRKASPRLLLPAGDELGSLRESSAGSPSSPSYRSASGPVHQAIPIGIANLDFSNMLPSLPCTRSELPKKGQSSSQFMPGQVQAK</sequence>
<feature type="region of interest" description="Disordered" evidence="1">
    <location>
        <begin position="136"/>
        <end position="161"/>
    </location>
</feature>
<comment type="caution">
    <text evidence="2">The sequence shown here is derived from an EMBL/GenBank/DDBJ whole genome shotgun (WGS) entry which is preliminary data.</text>
</comment>
<evidence type="ECO:0000256" key="1">
    <source>
        <dbReference type="SAM" id="MobiDB-lite"/>
    </source>
</evidence>
<dbReference type="Proteomes" id="UP000287651">
    <property type="component" value="Unassembled WGS sequence"/>
</dbReference>
<gene>
    <name evidence="2" type="ORF">B296_00057555</name>
</gene>
<feature type="compositionally biased region" description="Low complexity" evidence="1">
    <location>
        <begin position="96"/>
        <end position="114"/>
    </location>
</feature>
<dbReference type="AlphaFoldDB" id="A0A426XQQ5"/>
<evidence type="ECO:0000313" key="2">
    <source>
        <dbReference type="EMBL" id="RRT41755.1"/>
    </source>
</evidence>
<organism evidence="2 3">
    <name type="scientific">Ensete ventricosum</name>
    <name type="common">Abyssinian banana</name>
    <name type="synonym">Musa ensete</name>
    <dbReference type="NCBI Taxonomy" id="4639"/>
    <lineage>
        <taxon>Eukaryota</taxon>
        <taxon>Viridiplantae</taxon>
        <taxon>Streptophyta</taxon>
        <taxon>Embryophyta</taxon>
        <taxon>Tracheophyta</taxon>
        <taxon>Spermatophyta</taxon>
        <taxon>Magnoliopsida</taxon>
        <taxon>Liliopsida</taxon>
        <taxon>Zingiberales</taxon>
        <taxon>Musaceae</taxon>
        <taxon>Ensete</taxon>
    </lineage>
</organism>
<feature type="compositionally biased region" description="Polar residues" evidence="1">
    <location>
        <begin position="147"/>
        <end position="161"/>
    </location>
</feature>
<dbReference type="EMBL" id="AMZH03018322">
    <property type="protein sequence ID" value="RRT41755.1"/>
    <property type="molecule type" value="Genomic_DNA"/>
</dbReference>
<feature type="region of interest" description="Disordered" evidence="1">
    <location>
        <begin position="80"/>
        <end position="114"/>
    </location>
</feature>